<dbReference type="EMBL" id="KQ414648">
    <property type="protein sequence ID" value="KOC66292.1"/>
    <property type="molecule type" value="Genomic_DNA"/>
</dbReference>
<dbReference type="OrthoDB" id="7610354at2759"/>
<evidence type="ECO:0000256" key="1">
    <source>
        <dbReference type="SAM" id="MobiDB-lite"/>
    </source>
</evidence>
<evidence type="ECO:0000313" key="2">
    <source>
        <dbReference type="EMBL" id="KOC66292.1"/>
    </source>
</evidence>
<name>A0A0L7R5X7_9HYME</name>
<gene>
    <name evidence="2" type="ORF">WH47_07361</name>
</gene>
<organism evidence="2 3">
    <name type="scientific">Habropoda laboriosa</name>
    <dbReference type="NCBI Taxonomy" id="597456"/>
    <lineage>
        <taxon>Eukaryota</taxon>
        <taxon>Metazoa</taxon>
        <taxon>Ecdysozoa</taxon>
        <taxon>Arthropoda</taxon>
        <taxon>Hexapoda</taxon>
        <taxon>Insecta</taxon>
        <taxon>Pterygota</taxon>
        <taxon>Neoptera</taxon>
        <taxon>Endopterygota</taxon>
        <taxon>Hymenoptera</taxon>
        <taxon>Apocrita</taxon>
        <taxon>Aculeata</taxon>
        <taxon>Apoidea</taxon>
        <taxon>Anthophila</taxon>
        <taxon>Apidae</taxon>
        <taxon>Habropoda</taxon>
    </lineage>
</organism>
<dbReference type="AlphaFoldDB" id="A0A0L7R5X7"/>
<keyword evidence="3" id="KW-1185">Reference proteome</keyword>
<dbReference type="Proteomes" id="UP000053825">
    <property type="component" value="Unassembled WGS sequence"/>
</dbReference>
<proteinExistence type="predicted"/>
<feature type="region of interest" description="Disordered" evidence="1">
    <location>
        <begin position="1"/>
        <end position="34"/>
    </location>
</feature>
<protein>
    <submittedName>
        <fullName evidence="2">Uncharacterized protein</fullName>
    </submittedName>
</protein>
<reference evidence="2 3" key="1">
    <citation type="submission" date="2015-07" db="EMBL/GenBank/DDBJ databases">
        <title>The genome of Habropoda laboriosa.</title>
        <authorList>
            <person name="Pan H."/>
            <person name="Kapheim K."/>
        </authorList>
    </citation>
    <scope>NUCLEOTIDE SEQUENCE [LARGE SCALE GENOMIC DNA]</scope>
    <source>
        <strain evidence="2">0110345459</strain>
    </source>
</reference>
<evidence type="ECO:0000313" key="3">
    <source>
        <dbReference type="Proteomes" id="UP000053825"/>
    </source>
</evidence>
<sequence>MQQGSVGCDGDSAPSPNHGRSPKNTNPTDTDNRIRVKVEVTESTDIFEVKREPQDEYHAAQHDFHYDRKSMIPSTKLDGNNDITAQCQTQHQPYPRPLAAGLANSYGFPHFYGPPALLPPSFPNVRPSPDRSINKMEEHEREHERYRVPVTGVASDSVFLHHDHTHRFDVGDFHGKGYHGMAYSGFRPTMQQRAPVYGHQNNSGYRAAQYQNRKRKWSGAALRGMPPSMPVSPFYDRFSHRGIIVQV</sequence>
<accession>A0A0L7R5X7</accession>